<dbReference type="GO" id="GO:0015379">
    <property type="term" value="F:potassium:chloride symporter activity"/>
    <property type="evidence" value="ECO:0007669"/>
    <property type="project" value="InterPro"/>
</dbReference>
<evidence type="ECO:0000313" key="11">
    <source>
        <dbReference type="EMBL" id="WNM59604.1"/>
    </source>
</evidence>
<keyword evidence="9 10" id="KW-0472">Membrane</keyword>
<dbReference type="Proteomes" id="UP001302719">
    <property type="component" value="Chromosome"/>
</dbReference>
<dbReference type="AlphaFoldDB" id="A0AA96GCK2"/>
<dbReference type="KEGG" id="nall:PP769_07580"/>
<feature type="transmembrane region" description="Helical" evidence="10">
    <location>
        <begin position="84"/>
        <end position="109"/>
    </location>
</feature>
<keyword evidence="7 10" id="KW-1133">Transmembrane helix</keyword>
<keyword evidence="6" id="KW-0630">Potassium</keyword>
<evidence type="ECO:0000256" key="8">
    <source>
        <dbReference type="ARBA" id="ARBA00023065"/>
    </source>
</evidence>
<keyword evidence="2" id="KW-0813">Transport</keyword>
<feature type="transmembrane region" description="Helical" evidence="10">
    <location>
        <begin position="238"/>
        <end position="257"/>
    </location>
</feature>
<feature type="transmembrane region" description="Helical" evidence="10">
    <location>
        <begin position="168"/>
        <end position="187"/>
    </location>
</feature>
<keyword evidence="8" id="KW-0406">Ion transport</keyword>
<evidence type="ECO:0000256" key="2">
    <source>
        <dbReference type="ARBA" id="ARBA00022448"/>
    </source>
</evidence>
<evidence type="ECO:0000256" key="9">
    <source>
        <dbReference type="ARBA" id="ARBA00023136"/>
    </source>
</evidence>
<feature type="transmembrane region" description="Helical" evidence="10">
    <location>
        <begin position="422"/>
        <end position="441"/>
    </location>
</feature>
<sequence length="459" mass="49748">MTDGFGRLLIARFVGFRLLPGQIVALAALGLIFFGACLLMLPIATHPGVNISFLDALFTATSAVCVTGLIVVDTPQDFTLFGQGVVLGLIQIGGLGYALMATMILLILGRRLGLRDRMMLSESMNTMDLQGLVRFVKLVATITFGLEGLGAVLLTLRFAVDMPWGTAAYYGIFHSISAFNNAGFALFSDSFKSFQTDWSINGIITILVIFGSIGFFVFEDLLGNLRGQRFRLQTHTKLVLVTTALLIVGGTIGITILEWNNPSTFQSASIGKKLTISYFHSVSRTAGFTSIDIVDMRDATLYFLLLLMAIGGSPGSMAGGLKTTTAAIVFLTILNMLRRDRDVEVFNRRIPQDLITRALCFTVLAIVMITGMTLLLDSTESQPFLFLMFEITSAMGIVGMSLGNGETLSLSALFTDFGKVMIMLSMLLGRFGPLMIGLFAVKTAVSKPYRYAKARVIIG</sequence>
<evidence type="ECO:0000256" key="5">
    <source>
        <dbReference type="ARBA" id="ARBA00022692"/>
    </source>
</evidence>
<dbReference type="Pfam" id="PF02386">
    <property type="entry name" value="TrkH"/>
    <property type="match status" value="1"/>
</dbReference>
<keyword evidence="3" id="KW-1003">Cell membrane</keyword>
<feature type="transmembrane region" description="Helical" evidence="10">
    <location>
        <begin position="383"/>
        <end position="402"/>
    </location>
</feature>
<gene>
    <name evidence="11" type="ORF">PP769_07580</name>
</gene>
<accession>A0AA96GCK2</accession>
<keyword evidence="4" id="KW-0633">Potassium transport</keyword>
<keyword evidence="5 10" id="KW-0812">Transmembrane</keyword>
<dbReference type="PANTHER" id="PTHR32024">
    <property type="entry name" value="TRK SYSTEM POTASSIUM UPTAKE PROTEIN TRKG-RELATED"/>
    <property type="match status" value="1"/>
</dbReference>
<dbReference type="NCBIfam" id="TIGR00933">
    <property type="entry name" value="2a38"/>
    <property type="match status" value="1"/>
</dbReference>
<dbReference type="EMBL" id="CP116967">
    <property type="protein sequence ID" value="WNM59604.1"/>
    <property type="molecule type" value="Genomic_DNA"/>
</dbReference>
<keyword evidence="12" id="KW-1185">Reference proteome</keyword>
<evidence type="ECO:0000313" key="12">
    <source>
        <dbReference type="Proteomes" id="UP001302719"/>
    </source>
</evidence>
<organism evidence="11 12">
    <name type="scientific">Candidatus Nitrospira allomarina</name>
    <dbReference type="NCBI Taxonomy" id="3020900"/>
    <lineage>
        <taxon>Bacteria</taxon>
        <taxon>Pseudomonadati</taxon>
        <taxon>Nitrospirota</taxon>
        <taxon>Nitrospiria</taxon>
        <taxon>Nitrospirales</taxon>
        <taxon>Nitrospiraceae</taxon>
        <taxon>Nitrospira</taxon>
    </lineage>
</organism>
<feature type="transmembrane region" description="Helical" evidence="10">
    <location>
        <begin position="20"/>
        <end position="41"/>
    </location>
</feature>
<protein>
    <submittedName>
        <fullName evidence="11">TrkH family potassium uptake protein</fullName>
    </submittedName>
</protein>
<evidence type="ECO:0000256" key="3">
    <source>
        <dbReference type="ARBA" id="ARBA00022475"/>
    </source>
</evidence>
<dbReference type="InterPro" id="IPR004772">
    <property type="entry name" value="TrkH"/>
</dbReference>
<reference evidence="11 12" key="1">
    <citation type="submission" date="2023-01" db="EMBL/GenBank/DDBJ databases">
        <title>Cultivation and genomic characterization of new, ubiquitous marine nitrite-oxidizing bacteria from the Nitrospirales.</title>
        <authorList>
            <person name="Mueller A.J."/>
            <person name="Daebeler A."/>
            <person name="Herbold C.W."/>
            <person name="Kirkegaard R.H."/>
            <person name="Daims H."/>
        </authorList>
    </citation>
    <scope>NUCLEOTIDE SEQUENCE [LARGE SCALE GENOMIC DNA]</scope>
    <source>
        <strain evidence="11 12">VA</strain>
    </source>
</reference>
<feature type="transmembrane region" description="Helical" evidence="10">
    <location>
        <begin position="53"/>
        <end position="72"/>
    </location>
</feature>
<feature type="transmembrane region" description="Helical" evidence="10">
    <location>
        <begin position="135"/>
        <end position="156"/>
    </location>
</feature>
<comment type="subcellular location">
    <subcellularLocation>
        <location evidence="1">Cell membrane</location>
        <topology evidence="1">Multi-pass membrane protein</topology>
    </subcellularLocation>
</comment>
<dbReference type="GO" id="GO:0005886">
    <property type="term" value="C:plasma membrane"/>
    <property type="evidence" value="ECO:0007669"/>
    <property type="project" value="UniProtKB-SubCell"/>
</dbReference>
<dbReference type="RefSeq" id="WP_312646383.1">
    <property type="nucleotide sequence ID" value="NZ_CP116967.1"/>
</dbReference>
<evidence type="ECO:0000256" key="7">
    <source>
        <dbReference type="ARBA" id="ARBA00022989"/>
    </source>
</evidence>
<feature type="transmembrane region" description="Helical" evidence="10">
    <location>
        <begin position="354"/>
        <end position="376"/>
    </location>
</feature>
<evidence type="ECO:0000256" key="4">
    <source>
        <dbReference type="ARBA" id="ARBA00022538"/>
    </source>
</evidence>
<name>A0AA96GCK2_9BACT</name>
<feature type="transmembrane region" description="Helical" evidence="10">
    <location>
        <begin position="301"/>
        <end position="334"/>
    </location>
</feature>
<evidence type="ECO:0000256" key="6">
    <source>
        <dbReference type="ARBA" id="ARBA00022958"/>
    </source>
</evidence>
<feature type="transmembrane region" description="Helical" evidence="10">
    <location>
        <begin position="199"/>
        <end position="218"/>
    </location>
</feature>
<dbReference type="PANTHER" id="PTHR32024:SF1">
    <property type="entry name" value="KTR SYSTEM POTASSIUM UPTAKE PROTEIN B"/>
    <property type="match status" value="1"/>
</dbReference>
<proteinExistence type="predicted"/>
<dbReference type="InterPro" id="IPR003445">
    <property type="entry name" value="Cat_transpt"/>
</dbReference>
<evidence type="ECO:0000256" key="1">
    <source>
        <dbReference type="ARBA" id="ARBA00004651"/>
    </source>
</evidence>
<evidence type="ECO:0000256" key="10">
    <source>
        <dbReference type="SAM" id="Phobius"/>
    </source>
</evidence>